<keyword evidence="2" id="KW-1133">Transmembrane helix</keyword>
<sequence length="389" mass="41347">MNRPLALIEGALAIPKPRPFDGLPPPFGSRRRTARAAAQDATQRAPQPIAQTEAQQAMQDAVQRRPQQARPGPFPPGAKLLFYKVPQQRVDSHRFDVAMAEAKRYLEAGRARPRSSRSDHILGGAIFVGCGIALAWLLATCAMRDANRASELASRPPVVPAVISPPVVDSQEPIKLAQLGVEETQTISGSVPSVASAVSKAVAPSPVAAPPSASSATRYAAADVVPAPSIASYAGSTGAPASAAMRDDTAPVTTPRSKRAQLSQHTVQQPTARASTREATMTRLAKTERKVAVARMTEGHVNERLALSRAVRPAAGPAVSKQPEWTTRPSAENDTVDRAALLNWAKQSRAHVTTRATVPVSGGVDWNTHMTQRRITDDPAAFHTDRSGK</sequence>
<dbReference type="EMBL" id="VOSW01000001">
    <property type="protein sequence ID" value="KAE8761986.1"/>
    <property type="molecule type" value="Genomic_DNA"/>
</dbReference>
<feature type="compositionally biased region" description="Polar residues" evidence="1">
    <location>
        <begin position="251"/>
        <end position="277"/>
    </location>
</feature>
<evidence type="ECO:0000256" key="1">
    <source>
        <dbReference type="SAM" id="MobiDB-lite"/>
    </source>
</evidence>
<feature type="region of interest" description="Disordered" evidence="1">
    <location>
        <begin position="235"/>
        <end position="277"/>
    </location>
</feature>
<organism evidence="3 4">
    <name type="scientific">Paraburkholderia madseniana</name>
    <dbReference type="NCBI Taxonomy" id="2599607"/>
    <lineage>
        <taxon>Bacteria</taxon>
        <taxon>Pseudomonadati</taxon>
        <taxon>Pseudomonadota</taxon>
        <taxon>Betaproteobacteria</taxon>
        <taxon>Burkholderiales</taxon>
        <taxon>Burkholderiaceae</taxon>
        <taxon>Paraburkholderia</taxon>
    </lineage>
</organism>
<dbReference type="Proteomes" id="UP000463700">
    <property type="component" value="Unassembled WGS sequence"/>
</dbReference>
<comment type="caution">
    <text evidence="3">The sequence shown here is derived from an EMBL/GenBank/DDBJ whole genome shotgun (WGS) entry which is preliminary data.</text>
</comment>
<feature type="transmembrane region" description="Helical" evidence="2">
    <location>
        <begin position="120"/>
        <end position="139"/>
    </location>
</feature>
<keyword evidence="2" id="KW-0812">Transmembrane</keyword>
<evidence type="ECO:0000313" key="4">
    <source>
        <dbReference type="Proteomes" id="UP000463700"/>
    </source>
</evidence>
<dbReference type="OrthoDB" id="8998645at2"/>
<accession>A0A6N6WN92</accession>
<feature type="region of interest" description="Disordered" evidence="1">
    <location>
        <begin position="15"/>
        <end position="53"/>
    </location>
</feature>
<reference evidence="3 4" key="1">
    <citation type="journal article" date="2020" name="Int. J. Syst. Evol. Microbiol.">
        <title>Paraburkholderia madseniana sp. nov., a phenolic acid-degrading bacterium isolated from acidic forest soil.</title>
        <authorList>
            <person name="Wilhelm R.C."/>
            <person name="Murphy S.J.L."/>
            <person name="Feriancek N.M."/>
            <person name="Karasz D.C."/>
            <person name="DeRito C.M."/>
            <person name="Newman J.D."/>
            <person name="Buckley D.H."/>
        </authorList>
    </citation>
    <scope>NUCLEOTIDE SEQUENCE [LARGE SCALE GENOMIC DNA]</scope>
    <source>
        <strain evidence="3 4">RP11</strain>
    </source>
</reference>
<proteinExistence type="predicted"/>
<name>A0A6N6WN92_9BURK</name>
<dbReference type="RefSeq" id="WP_154557961.1">
    <property type="nucleotide sequence ID" value="NZ_VOSW01000001.1"/>
</dbReference>
<dbReference type="AlphaFoldDB" id="A0A6N6WN92"/>
<evidence type="ECO:0000313" key="3">
    <source>
        <dbReference type="EMBL" id="KAE8761986.1"/>
    </source>
</evidence>
<keyword evidence="2" id="KW-0472">Membrane</keyword>
<evidence type="ECO:0000256" key="2">
    <source>
        <dbReference type="SAM" id="Phobius"/>
    </source>
</evidence>
<protein>
    <submittedName>
        <fullName evidence="3">Uncharacterized protein</fullName>
    </submittedName>
</protein>
<feature type="compositionally biased region" description="Low complexity" evidence="1">
    <location>
        <begin position="35"/>
        <end position="45"/>
    </location>
</feature>
<feature type="region of interest" description="Disordered" evidence="1">
    <location>
        <begin position="363"/>
        <end position="389"/>
    </location>
</feature>
<gene>
    <name evidence="3" type="ORF">FSO04_01135</name>
</gene>